<evidence type="ECO:0000256" key="5">
    <source>
        <dbReference type="PROSITE-ProRule" id="PRU00848"/>
    </source>
</evidence>
<dbReference type="PANTHER" id="PTHR12315:SF0">
    <property type="entry name" value="7SK SNRNA METHYLPHOSPHATE CAPPING ENZYME"/>
    <property type="match status" value="1"/>
</dbReference>
<dbReference type="EMBL" id="JASNQZ010000004">
    <property type="protein sequence ID" value="KAL0958072.1"/>
    <property type="molecule type" value="Genomic_DNA"/>
</dbReference>
<evidence type="ECO:0000256" key="2">
    <source>
        <dbReference type="ARBA" id="ARBA00022603"/>
    </source>
</evidence>
<dbReference type="Gene3D" id="3.40.50.150">
    <property type="entry name" value="Vaccinia Virus protein VP39"/>
    <property type="match status" value="1"/>
</dbReference>
<evidence type="ECO:0000313" key="9">
    <source>
        <dbReference type="Proteomes" id="UP001556367"/>
    </source>
</evidence>
<name>A0ABR3JRE1_9AGAR</name>
<dbReference type="Pfam" id="PF06859">
    <property type="entry name" value="Bin3"/>
    <property type="match status" value="1"/>
</dbReference>
<dbReference type="InterPro" id="IPR010675">
    <property type="entry name" value="Bin3_C"/>
</dbReference>
<feature type="domain" description="Bin3-type SAM" evidence="7">
    <location>
        <begin position="1"/>
        <end position="175"/>
    </location>
</feature>
<evidence type="ECO:0000256" key="6">
    <source>
        <dbReference type="RuleBase" id="RU367087"/>
    </source>
</evidence>
<dbReference type="InterPro" id="IPR039772">
    <property type="entry name" value="Bin3-like"/>
</dbReference>
<keyword evidence="2 6" id="KW-0489">Methyltransferase</keyword>
<comment type="caution">
    <text evidence="8">The sequence shown here is derived from an EMBL/GenBank/DDBJ whole genome shotgun (WGS) entry which is preliminary data.</text>
</comment>
<dbReference type="PANTHER" id="PTHR12315">
    <property type="entry name" value="BICOID-INTERACTING PROTEIN RELATED"/>
    <property type="match status" value="1"/>
</dbReference>
<dbReference type="InterPro" id="IPR024160">
    <property type="entry name" value="BIN3_SAM-bd_dom"/>
</dbReference>
<comment type="similarity">
    <text evidence="1 6">Belongs to the methyltransferase superfamily.</text>
</comment>
<reference evidence="9" key="1">
    <citation type="submission" date="2024-06" db="EMBL/GenBank/DDBJ databases">
        <title>Multi-omics analyses provide insights into the biosynthesis of the anticancer antibiotic pleurotin in Hohenbuehelia grisea.</title>
        <authorList>
            <person name="Weaver J.A."/>
            <person name="Alberti F."/>
        </authorList>
    </citation>
    <scope>NUCLEOTIDE SEQUENCE [LARGE SCALE GENOMIC DNA]</scope>
    <source>
        <strain evidence="9">T-177</strain>
    </source>
</reference>
<evidence type="ECO:0000256" key="4">
    <source>
        <dbReference type="ARBA" id="ARBA00022691"/>
    </source>
</evidence>
<accession>A0ABR3JRE1</accession>
<dbReference type="CDD" id="cd02440">
    <property type="entry name" value="AdoMet_MTases"/>
    <property type="match status" value="1"/>
</dbReference>
<dbReference type="InterPro" id="IPR029063">
    <property type="entry name" value="SAM-dependent_MTases_sf"/>
</dbReference>
<evidence type="ECO:0000256" key="3">
    <source>
        <dbReference type="ARBA" id="ARBA00022679"/>
    </source>
</evidence>
<evidence type="ECO:0000259" key="7">
    <source>
        <dbReference type="PROSITE" id="PS51515"/>
    </source>
</evidence>
<gene>
    <name evidence="8" type="ORF">HGRIS_000250</name>
</gene>
<evidence type="ECO:0000256" key="1">
    <source>
        <dbReference type="ARBA" id="ARBA00008361"/>
    </source>
</evidence>
<proteinExistence type="inferred from homology"/>
<dbReference type="Proteomes" id="UP001556367">
    <property type="component" value="Unassembled WGS sequence"/>
</dbReference>
<protein>
    <recommendedName>
        <fullName evidence="6">RNA methyltransferase</fullName>
        <ecNumber evidence="6">2.1.1.-</ecNumber>
    </recommendedName>
</protein>
<evidence type="ECO:0000313" key="8">
    <source>
        <dbReference type="EMBL" id="KAL0958072.1"/>
    </source>
</evidence>
<keyword evidence="3 6" id="KW-0808">Transferase</keyword>
<organism evidence="8 9">
    <name type="scientific">Hohenbuehelia grisea</name>
    <dbReference type="NCBI Taxonomy" id="104357"/>
    <lineage>
        <taxon>Eukaryota</taxon>
        <taxon>Fungi</taxon>
        <taxon>Dikarya</taxon>
        <taxon>Basidiomycota</taxon>
        <taxon>Agaricomycotina</taxon>
        <taxon>Agaricomycetes</taxon>
        <taxon>Agaricomycetidae</taxon>
        <taxon>Agaricales</taxon>
        <taxon>Pleurotineae</taxon>
        <taxon>Pleurotaceae</taxon>
        <taxon>Hohenbuehelia</taxon>
    </lineage>
</organism>
<dbReference type="SUPFAM" id="SSF53335">
    <property type="entry name" value="S-adenosyl-L-methionine-dependent methyltransferases"/>
    <property type="match status" value="1"/>
</dbReference>
<keyword evidence="4 5" id="KW-0949">S-adenosyl-L-methionine</keyword>
<dbReference type="PROSITE" id="PS51515">
    <property type="entry name" value="BIN3_SAM"/>
    <property type="match status" value="1"/>
</dbReference>
<sequence length="175" mass="19975">MKRKRSSSNITPPLRGIPRPGYFPAAFEHMLGPLPIPSASQELKHVFPHNIAFRTADWASHPILEDGEGYDVVVAFSITKWIHLNGGDDSIRGFFRRIHEVLKPQGHLILEPQAWNTYAKAKRMDEHLKQIYQSLSLRPEHFESILEEMGFEPPQHLGTTGDGGFQRPVDLYKKL</sequence>
<keyword evidence="9" id="KW-1185">Reference proteome</keyword>
<dbReference type="EC" id="2.1.1.-" evidence="6"/>